<feature type="non-terminal residue" evidence="2">
    <location>
        <position position="1"/>
    </location>
</feature>
<feature type="non-terminal residue" evidence="2">
    <location>
        <position position="133"/>
    </location>
</feature>
<organism evidence="2 3">
    <name type="scientific">Pristionchus fissidentatus</name>
    <dbReference type="NCBI Taxonomy" id="1538716"/>
    <lineage>
        <taxon>Eukaryota</taxon>
        <taxon>Metazoa</taxon>
        <taxon>Ecdysozoa</taxon>
        <taxon>Nematoda</taxon>
        <taxon>Chromadorea</taxon>
        <taxon>Rhabditida</taxon>
        <taxon>Rhabditina</taxon>
        <taxon>Diplogasteromorpha</taxon>
        <taxon>Diplogasteroidea</taxon>
        <taxon>Neodiplogasteridae</taxon>
        <taxon>Pristionchus</taxon>
    </lineage>
</organism>
<name>A0AAV5VC03_9BILA</name>
<evidence type="ECO:0000313" key="2">
    <source>
        <dbReference type="EMBL" id="GMT15758.1"/>
    </source>
</evidence>
<comment type="caution">
    <text evidence="2">The sequence shown here is derived from an EMBL/GenBank/DDBJ whole genome shotgun (WGS) entry which is preliminary data.</text>
</comment>
<keyword evidence="3" id="KW-1185">Reference proteome</keyword>
<evidence type="ECO:0000256" key="1">
    <source>
        <dbReference type="SAM" id="MobiDB-lite"/>
    </source>
</evidence>
<dbReference type="Proteomes" id="UP001432322">
    <property type="component" value="Unassembled WGS sequence"/>
</dbReference>
<reference evidence="2" key="1">
    <citation type="submission" date="2023-10" db="EMBL/GenBank/DDBJ databases">
        <title>Genome assembly of Pristionchus species.</title>
        <authorList>
            <person name="Yoshida K."/>
            <person name="Sommer R.J."/>
        </authorList>
    </citation>
    <scope>NUCLEOTIDE SEQUENCE</scope>
    <source>
        <strain evidence="2">RS5133</strain>
    </source>
</reference>
<evidence type="ECO:0000313" key="3">
    <source>
        <dbReference type="Proteomes" id="UP001432322"/>
    </source>
</evidence>
<feature type="compositionally biased region" description="Basic and acidic residues" evidence="1">
    <location>
        <begin position="25"/>
        <end position="38"/>
    </location>
</feature>
<feature type="region of interest" description="Disordered" evidence="1">
    <location>
        <begin position="1"/>
        <end position="55"/>
    </location>
</feature>
<proteinExistence type="predicted"/>
<gene>
    <name evidence="2" type="ORF">PFISCL1PPCAC_7055</name>
</gene>
<sequence length="133" mass="15653">GYAAIDGMEEEKEAEEKWRFPPPEEENKSDAHPRKSRLEGSGFATMHHEQNHQVTPEFISRTLDDFVQAYKKIDEYGSQLNDTEIWNVQKYIKAVDDKCIEIGIAKTTNFTKEWSTAFMNWIYKRKEAIKEMM</sequence>
<dbReference type="EMBL" id="BTSY01000002">
    <property type="protein sequence ID" value="GMT15758.1"/>
    <property type="molecule type" value="Genomic_DNA"/>
</dbReference>
<accession>A0AAV5VC03</accession>
<protein>
    <submittedName>
        <fullName evidence="2">Uncharacterized protein</fullName>
    </submittedName>
</protein>
<dbReference type="AlphaFoldDB" id="A0AAV5VC03"/>